<dbReference type="WBParaSite" id="GPUH_0002473001-mRNA-1">
    <property type="protein sequence ID" value="GPUH_0002473001-mRNA-1"/>
    <property type="gene ID" value="GPUH_0002473001"/>
</dbReference>
<sequence length="150" mass="16813">LYIKGGSRGRFEDAMSLLNKNIAQLRWWFGLTTNKTDSTLLNLQDLLLHIISERSERLACKQKFVGSKVQITGQNVKSGSGSERLACKQKFVGSKVQITGQNVKSGSGFDSCCCSARRKMDSQPKNRIQSKVDFLILARYQCSYFGIHDV</sequence>
<organism evidence="1">
    <name type="scientific">Gongylonema pulchrum</name>
    <dbReference type="NCBI Taxonomy" id="637853"/>
    <lineage>
        <taxon>Eukaryota</taxon>
        <taxon>Metazoa</taxon>
        <taxon>Ecdysozoa</taxon>
        <taxon>Nematoda</taxon>
        <taxon>Chromadorea</taxon>
        <taxon>Rhabditida</taxon>
        <taxon>Spirurina</taxon>
        <taxon>Spiruromorpha</taxon>
        <taxon>Spiruroidea</taxon>
        <taxon>Gongylonematidae</taxon>
        <taxon>Gongylonema</taxon>
    </lineage>
</organism>
<protein>
    <submittedName>
        <fullName evidence="1">SUI1 domain-containing protein</fullName>
    </submittedName>
</protein>
<reference evidence="1" key="1">
    <citation type="submission" date="2016-06" db="UniProtKB">
        <authorList>
            <consortium name="WormBaseParasite"/>
        </authorList>
    </citation>
    <scope>IDENTIFICATION</scope>
</reference>
<accession>A0A183EUQ9</accession>
<proteinExistence type="predicted"/>
<dbReference type="AlphaFoldDB" id="A0A183EUQ9"/>
<name>A0A183EUQ9_9BILA</name>
<evidence type="ECO:0000313" key="1">
    <source>
        <dbReference type="WBParaSite" id="GPUH_0002473001-mRNA-1"/>
    </source>
</evidence>